<evidence type="ECO:0000256" key="2">
    <source>
        <dbReference type="SAM" id="SignalP"/>
    </source>
</evidence>
<organism evidence="4 5">
    <name type="scientific">Paramecium sonneborni</name>
    <dbReference type="NCBI Taxonomy" id="65129"/>
    <lineage>
        <taxon>Eukaryota</taxon>
        <taxon>Sar</taxon>
        <taxon>Alveolata</taxon>
        <taxon>Ciliophora</taxon>
        <taxon>Intramacronucleata</taxon>
        <taxon>Oligohymenophorea</taxon>
        <taxon>Peniculida</taxon>
        <taxon>Parameciidae</taxon>
        <taxon>Paramecium</taxon>
    </lineage>
</organism>
<feature type="disulfide bond" evidence="1">
    <location>
        <begin position="661"/>
        <end position="676"/>
    </location>
</feature>
<dbReference type="InterPro" id="IPR000742">
    <property type="entry name" value="EGF"/>
</dbReference>
<keyword evidence="1" id="KW-1015">Disulfide bond</keyword>
<feature type="domain" description="TNFR-Cys" evidence="3">
    <location>
        <begin position="660"/>
        <end position="705"/>
    </location>
</feature>
<protein>
    <recommendedName>
        <fullName evidence="3">TNFR-Cys domain-containing protein</fullName>
    </recommendedName>
</protein>
<feature type="chain" id="PRO_5035750327" description="TNFR-Cys domain-containing protein" evidence="2">
    <location>
        <begin position="21"/>
        <end position="2270"/>
    </location>
</feature>
<comment type="caution">
    <text evidence="1">Lacks conserved residue(s) required for the propagation of feature annotation.</text>
</comment>
<reference evidence="4" key="1">
    <citation type="submission" date="2021-01" db="EMBL/GenBank/DDBJ databases">
        <authorList>
            <consortium name="Genoscope - CEA"/>
            <person name="William W."/>
        </authorList>
    </citation>
    <scope>NUCLEOTIDE SEQUENCE</scope>
</reference>
<feature type="repeat" description="TNFR-Cys" evidence="1">
    <location>
        <begin position="660"/>
        <end position="705"/>
    </location>
</feature>
<dbReference type="OrthoDB" id="27145at2759"/>
<gene>
    <name evidence="4" type="ORF">PSON_ATCC_30995.1.T0580323</name>
</gene>
<feature type="signal peptide" evidence="2">
    <location>
        <begin position="1"/>
        <end position="20"/>
    </location>
</feature>
<keyword evidence="2" id="KW-0732">Signal</keyword>
<dbReference type="PANTHER" id="PTHR11319:SF35">
    <property type="entry name" value="OUTER MEMBRANE PROTEIN PMPC-RELATED"/>
    <property type="match status" value="1"/>
</dbReference>
<evidence type="ECO:0000313" key="5">
    <source>
        <dbReference type="Proteomes" id="UP000692954"/>
    </source>
</evidence>
<evidence type="ECO:0000313" key="4">
    <source>
        <dbReference type="EMBL" id="CAD8092280.1"/>
    </source>
</evidence>
<keyword evidence="5" id="KW-1185">Reference proteome</keyword>
<evidence type="ECO:0000259" key="3">
    <source>
        <dbReference type="PROSITE" id="PS50050"/>
    </source>
</evidence>
<dbReference type="CDD" id="cd00064">
    <property type="entry name" value="FU"/>
    <property type="match status" value="1"/>
</dbReference>
<comment type="caution">
    <text evidence="4">The sequence shown here is derived from an EMBL/GenBank/DDBJ whole genome shotgun (WGS) entry which is preliminary data.</text>
</comment>
<name>A0A8S1NIP8_9CILI</name>
<sequence>MLLITFVILSFLGSFQKAECSCKFKSYGPIVQPNQPQIIIDLYITDWIVENNNVNIIGYGIWTKYQPFTQIYYLSDRESSQDDSLNRLNKVQGGQFIYSIKQIESSNYILVVSIVIDQIEQKFMYNIFYSFTSTSDQIQISINNTIVEGQWIFFFVYFDQSSYQTIFGIYNSIEKSKTKIIHDLPSFQSESRHSIGGIYSYIQNNDVLVQLTQFFGKMSTLFIQVNESIDFNLDTCFDQFMNSDFCYDKEYRISKKNQQMNGQDFIKIQTLPHDQSIYLLQGWAKLDMINENFKETIIFRITINENQSDDTFIGDREVLLKYFQSSIPGENGFEISTYSYSFPIKQRYKSQDDDKISDFDDQYSRLLVNWHYFQYEIGTLNNDGQPLLTIYFPSLNKYYRYVWSKNIKHFTGAKYFVYIGGDNYAKSFFKGYISDILLFLYCRPQLKQIVATCDDSCLECFGPTSVNCLSCHENNNRQFSRIQNTCKCQEGYIDLQGQQDCLPIKKAFTYIQKQEIQLDCDKKGYSHCEGEKIECNFGYFLFQNQCIQCPENQELKYGIHISCFNCYIQPITFSKSLICTMDVSTFYSNPDYQYQIVQRNSNNVSFYEIKIQEDKTFITQLCSGCLDQYKCKQGYYRITNLCQPCLKDCQLCQNSKLCTKCFDGYYLDGQNQCLQCLNCKKCLLTNQNLYCETCQENQILQNNVCISCGVNCKNCESNGYCNYCVGDPSKYYLTIDGRNCRECNIENCIYCFEYVLISGQYITTFDINFKIYSFDSHQVQFGCSLCNENYNYNQNTKKCEQKSNNDDGCEFAVILDSNLNQQCIISLTNNNAVQVTSCQIILHCQQCIHKYIQNESYCVQCKDGYYSELLTGQCQKCINNCKTCLQQNVLYKDYWKWSVKSFYKYFINTNHLIEDYGQAFALSNLEVICTSCQLQYILFENQCIQGCQENCNICEIKNGKATCIQCQEGDFKFLKTQDMNGGCLQCPSNCVACIERNQEEIADINPYYILTDSNAKYTRKCFEKSEKQDNYYFDYLTQTITVCTEFLQCYHKYLIQQNIFCDWGLYYQSQSNAYDDQFDQKNILISQFYDKTYLSLFETQQLYEYLNKAQVRHVEYLFTFIQGDGTDCQFEEDLQIYSQLQQNVFTLQQIDIIFKGWSYPTSLKIFNELTFSNYTKVTFQNIQFSFIKLFSKTKYFIINLFNLKPQLILNFDNCIFTMSYYPNRNFSFMIKSNIPYSLFISNLLINNFYVSSSDIFTFISQSNIYQNTIQISDLKIQNSYLFNSTFIRYQANKQSLLQDSFINDIQIIDTIFIQSNFIVSFGLLNYTSGTLRMNKIILLNVQILEKSTFLYSSRFQSLYMSDLIFNNSKIVQRSSFYSSNIINLKGGIINNTQIMNSTLINNIVEYSRSELDLKSCSKVQIEKYQILNTEYDEKQQIMKIIKCDEIIQLSFHLIDFSFINGIFISELQEQEISYYSSMMYIECQICYLDQIYLLRGHGLPEMTFLNSDYLEINNFRVSSIQLYINKPFHSSFDCVEKFVFKNMHFFLFIGYYQIVKIDSVEINSSLSFNNPFLILQGYDLMQRELSEFITVTNFRVYQNILLIANSNKQTAILSIVSQQNCTITLQNINFTENHLNEYFQDSTRTSATTLLIRLNQGLVMIQNCHFIQNVVTNSSDSIIFIKSTELEIYKCKFQQSNIQNFSKLSRYLFQSEDQDLSFINLANIFPIKSLSGNAMIITQSLIIDNIFINQSFAICGGAFHINTQDISKIVILNSFFTNTNTLSDFSAFSIGGCLYIDGSLSKLRLLIKNTTFQTSYSRNDGGAIYIIPSESQNWIELENLIVVDSFSLQNSFLAYNPLKIEPLNSQIILKNISFYSTEQGFSRFIQQINELSEFEVSLITHYNPLISIHFGQISILNCYFIATHIQFLIKIKKAQNILLSNVTIQNSTFWQSSLLELNLKENIDGKIIMENLFLYNVYQFRKLVEGNCKIKELVKKSVLQCPQSLPKIYGLIQQTDDTQVHQNQLVCNEILIFQNQSFNFSLIKIESLNKTQQIIVKNMVLQNVICQNCQFGLFQIVDIYIQKPVSIQFESIKIENCLCGQTGCLSILKNQEEFNLQKQLSKNNRLLQTDNLEIIEFKLECRVVISNSIFKNNSANYGGSLFILEIDLLIINSLFYNNSAEIGGAIYFLSKSQQLYFYRTQFLNNKAQIAGVLFLNNQSLQLTKELKIDFYDNNSTQYSQNVFEKASFIININRWGQNHIIKWVNYQKLE</sequence>
<accession>A0A8S1NIP8</accession>
<dbReference type="Proteomes" id="UP000692954">
    <property type="component" value="Unassembled WGS sequence"/>
</dbReference>
<dbReference type="SMART" id="SM00261">
    <property type="entry name" value="FU"/>
    <property type="match status" value="3"/>
</dbReference>
<dbReference type="PROSITE" id="PS50050">
    <property type="entry name" value="TNFR_NGFR_2"/>
    <property type="match status" value="1"/>
</dbReference>
<dbReference type="PANTHER" id="PTHR11319">
    <property type="entry name" value="G PROTEIN-COUPLED RECEPTOR-RELATED"/>
    <property type="match status" value="1"/>
</dbReference>
<dbReference type="SMART" id="SM00181">
    <property type="entry name" value="EGF"/>
    <property type="match status" value="3"/>
</dbReference>
<dbReference type="EMBL" id="CAJJDN010000058">
    <property type="protein sequence ID" value="CAD8092280.1"/>
    <property type="molecule type" value="Genomic_DNA"/>
</dbReference>
<dbReference type="InterPro" id="IPR001368">
    <property type="entry name" value="TNFR/NGFR_Cys_rich_reg"/>
</dbReference>
<proteinExistence type="predicted"/>
<evidence type="ECO:0000256" key="1">
    <source>
        <dbReference type="PROSITE-ProRule" id="PRU00206"/>
    </source>
</evidence>
<dbReference type="InterPro" id="IPR006212">
    <property type="entry name" value="Furin_repeat"/>
</dbReference>